<proteinExistence type="predicted"/>
<protein>
    <submittedName>
        <fullName evidence="1">Uncharacterized protein</fullName>
    </submittedName>
</protein>
<evidence type="ECO:0000313" key="1">
    <source>
        <dbReference type="EMBL" id="MPM90404.1"/>
    </source>
</evidence>
<dbReference type="AlphaFoldDB" id="A0A645DLS7"/>
<accession>A0A645DLS7</accession>
<reference evidence="1" key="1">
    <citation type="submission" date="2019-08" db="EMBL/GenBank/DDBJ databases">
        <authorList>
            <person name="Kucharzyk K."/>
            <person name="Murdoch R.W."/>
            <person name="Higgins S."/>
            <person name="Loffler F."/>
        </authorList>
    </citation>
    <scope>NUCLEOTIDE SEQUENCE</scope>
</reference>
<gene>
    <name evidence="1" type="ORF">SDC9_137525</name>
</gene>
<comment type="caution">
    <text evidence="1">The sequence shown here is derived from an EMBL/GenBank/DDBJ whole genome shotgun (WGS) entry which is preliminary data.</text>
</comment>
<name>A0A645DLS7_9ZZZZ</name>
<dbReference type="EMBL" id="VSSQ01037655">
    <property type="protein sequence ID" value="MPM90404.1"/>
    <property type="molecule type" value="Genomic_DNA"/>
</dbReference>
<organism evidence="1">
    <name type="scientific">bioreactor metagenome</name>
    <dbReference type="NCBI Taxonomy" id="1076179"/>
    <lineage>
        <taxon>unclassified sequences</taxon>
        <taxon>metagenomes</taxon>
        <taxon>ecological metagenomes</taxon>
    </lineage>
</organism>
<sequence>MHFHAHIFEQCYKIVHVQDIGNIFDDDFFFGKQCGADYLQCFVLGSLRKYFAF</sequence>